<dbReference type="InterPro" id="IPR056740">
    <property type="entry name" value="ILV_EDD_C"/>
</dbReference>
<feature type="binding site" evidence="15">
    <location>
        <position position="133"/>
    </location>
    <ligand>
        <name>Mg(2+)</name>
        <dbReference type="ChEBI" id="CHEBI:18420"/>
    </ligand>
</feature>
<keyword evidence="4 15" id="KW-0001">2Fe-2S</keyword>
<proteinExistence type="inferred from homology"/>
<evidence type="ECO:0000256" key="1">
    <source>
        <dbReference type="ARBA" id="ARBA00001946"/>
    </source>
</evidence>
<comment type="function">
    <text evidence="15">Functions in the biosynthesis of branched-chain amino acids. Catalyzes the dehydration of (2R,3R)-2,3-dihydroxy-3-methylpentanoate (2,3-dihydroxy-3-methylvalerate) into 2-oxo-3-methylpentanoate (2-oxo-3-methylvalerate) and of (2R)-2,3-dihydroxy-3-methylbutanoate (2,3-dihydroxyisovalerate) into 2-oxo-3-methylbutanoate (2-oxoisovalerate), the penultimate precursor to L-isoleucine and L-valine, respectively.</text>
</comment>
<comment type="catalytic activity">
    <reaction evidence="15">
        <text>(2R,3R)-2,3-dihydroxy-3-methylpentanoate = (S)-3-methyl-2-oxopentanoate + H2O</text>
        <dbReference type="Rhea" id="RHEA:27694"/>
        <dbReference type="ChEBI" id="CHEBI:15377"/>
        <dbReference type="ChEBI" id="CHEBI:35146"/>
        <dbReference type="ChEBI" id="CHEBI:49258"/>
        <dbReference type="EC" id="4.2.1.9"/>
    </reaction>
</comment>
<feature type="binding site" evidence="15">
    <location>
        <position position="455"/>
    </location>
    <ligand>
        <name>Mg(2+)</name>
        <dbReference type="ChEBI" id="CHEBI:18420"/>
    </ligand>
</feature>
<evidence type="ECO:0000313" key="19">
    <source>
        <dbReference type="Proteomes" id="UP000004416"/>
    </source>
</evidence>
<comment type="caution">
    <text evidence="15">Lacks conserved residue(s) required for the propagation of feature annotation.</text>
</comment>
<protein>
    <recommendedName>
        <fullName evidence="14 15">Dihydroxy-acid dehydratase</fullName>
        <shortName evidence="15">DAD</shortName>
        <ecNumber evidence="14 15">4.2.1.9</ecNumber>
    </recommendedName>
</protein>
<dbReference type="EMBL" id="AFZX01000133">
    <property type="protein sequence ID" value="EHL04444.1"/>
    <property type="molecule type" value="Genomic_DNA"/>
</dbReference>
<keyword evidence="10 15" id="KW-0100">Branched-chain amino acid biosynthesis</keyword>
<evidence type="ECO:0000256" key="14">
    <source>
        <dbReference type="ARBA" id="ARBA00029490"/>
    </source>
</evidence>
<dbReference type="EC" id="4.2.1.9" evidence="14 15"/>
<dbReference type="SUPFAM" id="SSF143975">
    <property type="entry name" value="IlvD/EDD N-terminal domain-like"/>
    <property type="match status" value="1"/>
</dbReference>
<evidence type="ECO:0000256" key="2">
    <source>
        <dbReference type="ARBA" id="ARBA00006486"/>
    </source>
</evidence>
<name>G9XVE1_DESHA</name>
<dbReference type="PATRIC" id="fig|537010.4.peg.4612"/>
<dbReference type="GO" id="GO:0009099">
    <property type="term" value="P:L-valine biosynthetic process"/>
    <property type="evidence" value="ECO:0007669"/>
    <property type="project" value="UniProtKB-UniRule"/>
</dbReference>
<evidence type="ECO:0000259" key="17">
    <source>
        <dbReference type="Pfam" id="PF24877"/>
    </source>
</evidence>
<dbReference type="GO" id="GO:0004160">
    <property type="term" value="F:dihydroxy-acid dehydratase activity"/>
    <property type="evidence" value="ECO:0007669"/>
    <property type="project" value="UniProtKB-UniRule"/>
</dbReference>
<dbReference type="GO" id="GO:0000287">
    <property type="term" value="F:magnesium ion binding"/>
    <property type="evidence" value="ECO:0007669"/>
    <property type="project" value="UniProtKB-UniRule"/>
</dbReference>
<dbReference type="PANTHER" id="PTHR43661">
    <property type="entry name" value="D-XYLONATE DEHYDRATASE"/>
    <property type="match status" value="1"/>
</dbReference>
<evidence type="ECO:0000256" key="12">
    <source>
        <dbReference type="ARBA" id="ARBA00029436"/>
    </source>
</evidence>
<dbReference type="Pfam" id="PF00920">
    <property type="entry name" value="ILVD_EDD_N"/>
    <property type="match status" value="1"/>
</dbReference>
<evidence type="ECO:0000256" key="5">
    <source>
        <dbReference type="ARBA" id="ARBA00022723"/>
    </source>
</evidence>
<feature type="active site" description="Proton acceptor" evidence="15">
    <location>
        <position position="481"/>
    </location>
</feature>
<dbReference type="Gene3D" id="3.50.30.80">
    <property type="entry name" value="IlvD/EDD C-terminal domain-like"/>
    <property type="match status" value="1"/>
</dbReference>
<dbReference type="InterPro" id="IPR042096">
    <property type="entry name" value="Dihydro-acid_dehy_C"/>
</dbReference>
<dbReference type="PROSITE" id="PS00886">
    <property type="entry name" value="ILVD_EDD_1"/>
    <property type="match status" value="1"/>
</dbReference>
<dbReference type="PANTHER" id="PTHR43661:SF3">
    <property type="entry name" value="D-XYLONATE DEHYDRATASE YAGF-RELATED"/>
    <property type="match status" value="1"/>
</dbReference>
<evidence type="ECO:0000256" key="15">
    <source>
        <dbReference type="HAMAP-Rule" id="MF_00012"/>
    </source>
</evidence>
<keyword evidence="3 15" id="KW-0028">Amino-acid biosynthesis</keyword>
<evidence type="ECO:0000256" key="11">
    <source>
        <dbReference type="ARBA" id="ARBA00029304"/>
    </source>
</evidence>
<dbReference type="Proteomes" id="UP000004416">
    <property type="component" value="Unassembled WGS sequence"/>
</dbReference>
<evidence type="ECO:0000256" key="13">
    <source>
        <dbReference type="ARBA" id="ARBA00029437"/>
    </source>
</evidence>
<comment type="pathway">
    <text evidence="12 15">Amino-acid biosynthesis; L-valine biosynthesis; L-valine from pyruvate: step 3/4.</text>
</comment>
<comment type="subunit">
    <text evidence="15">Homodimer.</text>
</comment>
<gene>
    <name evidence="15" type="primary">ilvD</name>
    <name evidence="18" type="ORF">HMPREF0322_04954</name>
</gene>
<evidence type="ECO:0000313" key="18">
    <source>
        <dbReference type="EMBL" id="EHL04444.1"/>
    </source>
</evidence>
<dbReference type="AlphaFoldDB" id="G9XVE1"/>
<dbReference type="GO" id="GO:0009097">
    <property type="term" value="P:isoleucine biosynthetic process"/>
    <property type="evidence" value="ECO:0007669"/>
    <property type="project" value="UniProtKB-UniRule"/>
</dbReference>
<dbReference type="GO" id="GO:0005829">
    <property type="term" value="C:cytosol"/>
    <property type="evidence" value="ECO:0007669"/>
    <property type="project" value="TreeGrafter"/>
</dbReference>
<comment type="caution">
    <text evidence="18">The sequence shown here is derived from an EMBL/GenBank/DDBJ whole genome shotgun (WGS) entry which is preliminary data.</text>
</comment>
<comment type="similarity">
    <text evidence="2 15">Belongs to the IlvD/Edd family.</text>
</comment>
<dbReference type="NCBIfam" id="TIGR00110">
    <property type="entry name" value="ilvD"/>
    <property type="match status" value="1"/>
</dbReference>
<evidence type="ECO:0000256" key="4">
    <source>
        <dbReference type="ARBA" id="ARBA00022714"/>
    </source>
</evidence>
<evidence type="ECO:0000256" key="7">
    <source>
        <dbReference type="ARBA" id="ARBA00023004"/>
    </source>
</evidence>
<keyword evidence="7 15" id="KW-0408">Iron</keyword>
<comment type="catalytic activity">
    <reaction evidence="11">
        <text>(2R)-2,3-dihydroxy-3-methylbutanoate = 3-methyl-2-oxobutanoate + H2O</text>
        <dbReference type="Rhea" id="RHEA:24809"/>
        <dbReference type="ChEBI" id="CHEBI:11851"/>
        <dbReference type="ChEBI" id="CHEBI:15377"/>
        <dbReference type="ChEBI" id="CHEBI:49072"/>
        <dbReference type="EC" id="4.2.1.9"/>
    </reaction>
    <physiologicalReaction direction="left-to-right" evidence="11">
        <dbReference type="Rhea" id="RHEA:24810"/>
    </physiologicalReaction>
</comment>
<keyword evidence="8 15" id="KW-0411">Iron-sulfur</keyword>
<evidence type="ECO:0000256" key="9">
    <source>
        <dbReference type="ARBA" id="ARBA00023239"/>
    </source>
</evidence>
<evidence type="ECO:0000256" key="10">
    <source>
        <dbReference type="ARBA" id="ARBA00023304"/>
    </source>
</evidence>
<dbReference type="NCBIfam" id="NF002068">
    <property type="entry name" value="PRK00911.1"/>
    <property type="match status" value="1"/>
</dbReference>
<evidence type="ECO:0000256" key="6">
    <source>
        <dbReference type="ARBA" id="ARBA00022842"/>
    </source>
</evidence>
<dbReference type="GO" id="GO:0051537">
    <property type="term" value="F:2 iron, 2 sulfur cluster binding"/>
    <property type="evidence" value="ECO:0007669"/>
    <property type="project" value="UniProtKB-UniRule"/>
</dbReference>
<reference evidence="18 19" key="1">
    <citation type="submission" date="2011-08" db="EMBL/GenBank/DDBJ databases">
        <authorList>
            <person name="Weinstock G."/>
            <person name="Sodergren E."/>
            <person name="Clifton S."/>
            <person name="Fulton L."/>
            <person name="Fulton B."/>
            <person name="Courtney L."/>
            <person name="Fronick C."/>
            <person name="Harrison M."/>
            <person name="Strong C."/>
            <person name="Farmer C."/>
            <person name="Delahaunty K."/>
            <person name="Markovic C."/>
            <person name="Hall O."/>
            <person name="Minx P."/>
            <person name="Tomlinson C."/>
            <person name="Mitreva M."/>
            <person name="Hou S."/>
            <person name="Chen J."/>
            <person name="Wollam A."/>
            <person name="Pepin K.H."/>
            <person name="Johnson M."/>
            <person name="Bhonagiri V."/>
            <person name="Zhang X."/>
            <person name="Suruliraj S."/>
            <person name="Warren W."/>
            <person name="Chinwalla A."/>
            <person name="Mardis E.R."/>
            <person name="Wilson R.K."/>
        </authorList>
    </citation>
    <scope>NUCLEOTIDE SEQUENCE [LARGE SCALE GENOMIC DNA]</scope>
    <source>
        <strain evidence="18 19">DP7</strain>
    </source>
</reference>
<organism evidence="18 19">
    <name type="scientific">Desulfitobacterium hafniense DP7</name>
    <dbReference type="NCBI Taxonomy" id="537010"/>
    <lineage>
        <taxon>Bacteria</taxon>
        <taxon>Bacillati</taxon>
        <taxon>Bacillota</taxon>
        <taxon>Clostridia</taxon>
        <taxon>Eubacteriales</taxon>
        <taxon>Desulfitobacteriaceae</taxon>
        <taxon>Desulfitobacterium</taxon>
    </lineage>
</organism>
<feature type="domain" description="Dihydroxy-acid/6-phosphogluconate dehydratase N-terminal" evidence="16">
    <location>
        <begin position="44"/>
        <end position="360"/>
    </location>
</feature>
<dbReference type="InterPro" id="IPR037237">
    <property type="entry name" value="IlvD/EDD_N"/>
</dbReference>
<dbReference type="UniPathway" id="UPA00047">
    <property type="reaction ID" value="UER00057"/>
</dbReference>
<dbReference type="SUPFAM" id="SSF52016">
    <property type="entry name" value="LeuD/IlvD-like"/>
    <property type="match status" value="1"/>
</dbReference>
<comment type="cofactor">
    <cofactor evidence="15">
        <name>[2Fe-2S] cluster</name>
        <dbReference type="ChEBI" id="CHEBI:190135"/>
    </cofactor>
    <text evidence="15">Binds 1 [2Fe-2S] cluster per subunit. This cluster acts as a Lewis acid cofactor.</text>
</comment>
<evidence type="ECO:0000256" key="8">
    <source>
        <dbReference type="ARBA" id="ARBA00023014"/>
    </source>
</evidence>
<dbReference type="HOGENOM" id="CLU_014271_4_2_9"/>
<feature type="binding site" description="via carbamate group" evidence="15">
    <location>
        <position position="134"/>
    </location>
    <ligand>
        <name>Mg(2+)</name>
        <dbReference type="ChEBI" id="CHEBI:18420"/>
    </ligand>
</feature>
<dbReference type="InterPro" id="IPR020558">
    <property type="entry name" value="DiOHA_6PGluconate_deHydtase_CS"/>
</dbReference>
<dbReference type="PROSITE" id="PS00887">
    <property type="entry name" value="ILVD_EDD_2"/>
    <property type="match status" value="1"/>
</dbReference>
<feature type="binding site" evidence="15">
    <location>
        <position position="91"/>
    </location>
    <ligand>
        <name>Mg(2+)</name>
        <dbReference type="ChEBI" id="CHEBI:18420"/>
    </ligand>
</feature>
<dbReference type="InterPro" id="IPR004404">
    <property type="entry name" value="DihydroxyA_deHydtase"/>
</dbReference>
<dbReference type="InterPro" id="IPR000581">
    <property type="entry name" value="ILV_EDD_N"/>
</dbReference>
<accession>G9XVE1</accession>
<comment type="pathway">
    <text evidence="13 15">Amino-acid biosynthesis; L-isoleucine biosynthesis; L-isoleucine from 2-oxobutanoate: step 3/4.</text>
</comment>
<dbReference type="FunFam" id="3.50.30.80:FF:000001">
    <property type="entry name" value="Dihydroxy-acid dehydratase"/>
    <property type="match status" value="1"/>
</dbReference>
<feature type="modified residue" description="N6-carboxylysine" evidence="15">
    <location>
        <position position="134"/>
    </location>
</feature>
<keyword evidence="5 15" id="KW-0479">Metal-binding</keyword>
<evidence type="ECO:0000256" key="3">
    <source>
        <dbReference type="ARBA" id="ARBA00022605"/>
    </source>
</evidence>
<keyword evidence="6 15" id="KW-0460">Magnesium</keyword>
<comment type="cofactor">
    <cofactor evidence="1 15">
        <name>Mg(2+)</name>
        <dbReference type="ChEBI" id="CHEBI:18420"/>
    </cofactor>
</comment>
<keyword evidence="9 15" id="KW-0456">Lyase</keyword>
<dbReference type="UniPathway" id="UPA00049">
    <property type="reaction ID" value="UER00061"/>
</dbReference>
<dbReference type="Pfam" id="PF24877">
    <property type="entry name" value="ILV_EDD_C"/>
    <property type="match status" value="1"/>
</dbReference>
<sequence>MDNFIRQIVEEKTMNSNTIKTGIDRAPHRSLLKALGLTDRELSKPFIGVVNSFTELVPGHMHLRQVTEAVKAGIRENGGTPFEFSTIAVCDGIAMGHEGMHYSLASREIVADAIEVMAKGHQLDALVLIPSCDKVVPGMLMAAMRLNIPAIVVSGGPMLPGRFEGNPVTLSTVFEGVGQVHAGKKDEAWLHELEAKACPTCGSCAGMFTANSMNCLTEALGMALPGNGTIPAVYSERLVLAKETGYQVMELYRQDLKPRDIVTQSTLKNGVAVDMALGCSTNTILHLPAIANEGDIDWDLGKVNEVSEKTPQICKLAPASETPLAALHEAGGVSAVLKQLLDAGLIDGSTMTVSGVTMAERLKDAKVVDTEIIRPQSNPFSQRGGLRILFGNLAPEGAVIKQGALSSQDFVFEGSAKVFNGEVPAAEAIRNLEIKAGDVVVIRYEGPKGGPGMREMLGPTATLAGMGLDSDVALLTDGRFSGASRGLSIGHVSPEAALGGDIALLKDGDKIRIDIGKGRLEWIVSEEEREQRRQEFAAMAVKPDHLKPELRQGYLGRYAYFVQSASKGAALRRVKE</sequence>
<evidence type="ECO:0000259" key="16">
    <source>
        <dbReference type="Pfam" id="PF00920"/>
    </source>
</evidence>
<feature type="domain" description="Dihydroxy-acid/6-phosphogluconate dehydratase C-terminal" evidence="17">
    <location>
        <begin position="371"/>
        <end position="569"/>
    </location>
</feature>
<dbReference type="HAMAP" id="MF_00012">
    <property type="entry name" value="IlvD"/>
    <property type="match status" value="1"/>
</dbReference>